<reference evidence="1 2" key="1">
    <citation type="journal article" date="2020" name="Mol. Biol. Evol.">
        <title>Distinct Expression and Methylation Patterns for Genes with Different Fates following a Single Whole-Genome Duplication in Flowering Plants.</title>
        <authorList>
            <person name="Shi T."/>
            <person name="Rahmani R.S."/>
            <person name="Gugger P.F."/>
            <person name="Wang M."/>
            <person name="Li H."/>
            <person name="Zhang Y."/>
            <person name="Li Z."/>
            <person name="Wang Q."/>
            <person name="Van de Peer Y."/>
            <person name="Marchal K."/>
            <person name="Chen J."/>
        </authorList>
    </citation>
    <scope>NUCLEOTIDE SEQUENCE [LARGE SCALE GENOMIC DNA]</scope>
    <source>
        <tissue evidence="1">Leaf</tissue>
    </source>
</reference>
<evidence type="ECO:0000313" key="1">
    <source>
        <dbReference type="EMBL" id="DAD30599.1"/>
    </source>
</evidence>
<evidence type="ECO:0000313" key="2">
    <source>
        <dbReference type="Proteomes" id="UP000607653"/>
    </source>
</evidence>
<dbReference type="AlphaFoldDB" id="A0A822YH44"/>
<keyword evidence="2" id="KW-1185">Reference proteome</keyword>
<name>A0A822YH44_NELNU</name>
<accession>A0A822YH44</accession>
<dbReference type="EMBL" id="DUZY01000003">
    <property type="protein sequence ID" value="DAD30599.1"/>
    <property type="molecule type" value="Genomic_DNA"/>
</dbReference>
<dbReference type="Proteomes" id="UP000607653">
    <property type="component" value="Unassembled WGS sequence"/>
</dbReference>
<gene>
    <name evidence="1" type="ORF">HUJ06_009450</name>
</gene>
<proteinExistence type="predicted"/>
<sequence>MLCDSDQASLYFAMKDSGSPPAPLFTLQIPIQSSPFFAMCFSTGPGREKKPPPSLY</sequence>
<organism evidence="1 2">
    <name type="scientific">Nelumbo nucifera</name>
    <name type="common">Sacred lotus</name>
    <dbReference type="NCBI Taxonomy" id="4432"/>
    <lineage>
        <taxon>Eukaryota</taxon>
        <taxon>Viridiplantae</taxon>
        <taxon>Streptophyta</taxon>
        <taxon>Embryophyta</taxon>
        <taxon>Tracheophyta</taxon>
        <taxon>Spermatophyta</taxon>
        <taxon>Magnoliopsida</taxon>
        <taxon>Proteales</taxon>
        <taxon>Nelumbonaceae</taxon>
        <taxon>Nelumbo</taxon>
    </lineage>
</organism>
<comment type="caution">
    <text evidence="1">The sequence shown here is derived from an EMBL/GenBank/DDBJ whole genome shotgun (WGS) entry which is preliminary data.</text>
</comment>
<protein>
    <submittedName>
        <fullName evidence="1">Uncharacterized protein</fullName>
    </submittedName>
</protein>